<name>A0AAJ6W075_9ACAR</name>
<dbReference type="InterPro" id="IPR036236">
    <property type="entry name" value="Znf_C2H2_sf"/>
</dbReference>
<feature type="domain" description="C2H2-type" evidence="6">
    <location>
        <begin position="32"/>
        <end position="60"/>
    </location>
</feature>
<dbReference type="PROSITE" id="PS00028">
    <property type="entry name" value="ZINC_FINGER_C2H2_1"/>
    <property type="match status" value="2"/>
</dbReference>
<keyword evidence="2" id="KW-0677">Repeat</keyword>
<evidence type="ECO:0000313" key="7">
    <source>
        <dbReference type="Proteomes" id="UP000694867"/>
    </source>
</evidence>
<dbReference type="PANTHER" id="PTHR24403">
    <property type="entry name" value="ZINC FINGER PROTEIN"/>
    <property type="match status" value="1"/>
</dbReference>
<dbReference type="InterPro" id="IPR013087">
    <property type="entry name" value="Znf_C2H2_type"/>
</dbReference>
<dbReference type="FunFam" id="3.30.160.60:FF:001601">
    <property type="entry name" value="Uncharacterized protein, isoform A"/>
    <property type="match status" value="1"/>
</dbReference>
<reference evidence="8" key="1">
    <citation type="submission" date="2025-08" db="UniProtKB">
        <authorList>
            <consortium name="RefSeq"/>
        </authorList>
    </citation>
    <scope>IDENTIFICATION</scope>
</reference>
<evidence type="ECO:0000256" key="2">
    <source>
        <dbReference type="ARBA" id="ARBA00022737"/>
    </source>
</evidence>
<dbReference type="GO" id="GO:0005634">
    <property type="term" value="C:nucleus"/>
    <property type="evidence" value="ECO:0007669"/>
    <property type="project" value="TreeGrafter"/>
</dbReference>
<gene>
    <name evidence="8" type="primary">LOC100900079</name>
</gene>
<keyword evidence="7" id="KW-1185">Reference proteome</keyword>
<organism evidence="7 8">
    <name type="scientific">Galendromus occidentalis</name>
    <name type="common">western predatory mite</name>
    <dbReference type="NCBI Taxonomy" id="34638"/>
    <lineage>
        <taxon>Eukaryota</taxon>
        <taxon>Metazoa</taxon>
        <taxon>Ecdysozoa</taxon>
        <taxon>Arthropoda</taxon>
        <taxon>Chelicerata</taxon>
        <taxon>Arachnida</taxon>
        <taxon>Acari</taxon>
        <taxon>Parasitiformes</taxon>
        <taxon>Mesostigmata</taxon>
        <taxon>Gamasina</taxon>
        <taxon>Phytoseioidea</taxon>
        <taxon>Phytoseiidae</taxon>
        <taxon>Typhlodrominae</taxon>
        <taxon>Galendromus</taxon>
    </lineage>
</organism>
<evidence type="ECO:0000256" key="4">
    <source>
        <dbReference type="ARBA" id="ARBA00022833"/>
    </source>
</evidence>
<evidence type="ECO:0000256" key="1">
    <source>
        <dbReference type="ARBA" id="ARBA00022723"/>
    </source>
</evidence>
<dbReference type="AlphaFoldDB" id="A0AAJ6W075"/>
<feature type="domain" description="C2H2-type" evidence="6">
    <location>
        <begin position="151"/>
        <end position="178"/>
    </location>
</feature>
<dbReference type="KEGG" id="goe:100900079"/>
<evidence type="ECO:0000256" key="3">
    <source>
        <dbReference type="ARBA" id="ARBA00022771"/>
    </source>
</evidence>
<dbReference type="PROSITE" id="PS50157">
    <property type="entry name" value="ZINC_FINGER_C2H2_2"/>
    <property type="match status" value="6"/>
</dbReference>
<keyword evidence="3 5" id="KW-0863">Zinc-finger</keyword>
<dbReference type="Pfam" id="PF00096">
    <property type="entry name" value="zf-C2H2"/>
    <property type="match status" value="2"/>
</dbReference>
<dbReference type="GeneID" id="100900079"/>
<dbReference type="SMART" id="SM00355">
    <property type="entry name" value="ZnF_C2H2"/>
    <property type="match status" value="7"/>
</dbReference>
<evidence type="ECO:0000313" key="8">
    <source>
        <dbReference type="RefSeq" id="XP_003747532.2"/>
    </source>
</evidence>
<dbReference type="FunFam" id="3.30.160.60:FF:000624">
    <property type="entry name" value="zinc finger protein 697"/>
    <property type="match status" value="1"/>
</dbReference>
<dbReference type="SUPFAM" id="SSF57667">
    <property type="entry name" value="beta-beta-alpha zinc fingers"/>
    <property type="match status" value="3"/>
</dbReference>
<dbReference type="Proteomes" id="UP000694867">
    <property type="component" value="Unplaced"/>
</dbReference>
<sequence length="247" mass="28728">MDNIYQCERCGFCCNYIQNLRRHMKIHGEKNLTCDLCSYSCRLPQHLRRHQKLIHSFNPETPLFVCASCAFATPSAKAMGLHCVQVHKNSKPWPCSRCEYTARSRGIIRQHEQLVHDKERPFTCEACGTTAPTRRVLQIHQTIHSSDPKPYCCDQCPYATRFLSNLTKHMIVHTDVKPFECTDCEKKFARKSNLKSHMKRDSSCDSYNSQMKIEIQKHASHQTRVLHFMCLRIEDLIPPSYLPRSQA</sequence>
<proteinExistence type="predicted"/>
<accession>A0AAJ6W075</accession>
<feature type="domain" description="C2H2-type" evidence="6">
    <location>
        <begin position="122"/>
        <end position="149"/>
    </location>
</feature>
<keyword evidence="4" id="KW-0862">Zinc</keyword>
<dbReference type="Gene3D" id="3.30.160.60">
    <property type="entry name" value="Classic Zinc Finger"/>
    <property type="match status" value="4"/>
</dbReference>
<feature type="domain" description="C2H2-type" evidence="6">
    <location>
        <begin position="5"/>
        <end position="32"/>
    </location>
</feature>
<dbReference type="GO" id="GO:0008270">
    <property type="term" value="F:zinc ion binding"/>
    <property type="evidence" value="ECO:0007669"/>
    <property type="project" value="UniProtKB-KW"/>
</dbReference>
<feature type="domain" description="C2H2-type" evidence="6">
    <location>
        <begin position="179"/>
        <end position="206"/>
    </location>
</feature>
<evidence type="ECO:0000256" key="5">
    <source>
        <dbReference type="PROSITE-ProRule" id="PRU00042"/>
    </source>
</evidence>
<evidence type="ECO:0000259" key="6">
    <source>
        <dbReference type="PROSITE" id="PS50157"/>
    </source>
</evidence>
<dbReference type="GO" id="GO:0045944">
    <property type="term" value="P:positive regulation of transcription by RNA polymerase II"/>
    <property type="evidence" value="ECO:0007669"/>
    <property type="project" value="TreeGrafter"/>
</dbReference>
<protein>
    <submittedName>
        <fullName evidence="8">Gastrula zinc finger protein XlCGF49.1-like</fullName>
    </submittedName>
</protein>
<dbReference type="InterPro" id="IPR050688">
    <property type="entry name" value="Zinc_finger/UBP_domain"/>
</dbReference>
<dbReference type="PANTHER" id="PTHR24403:SF67">
    <property type="entry name" value="FI01116P-RELATED"/>
    <property type="match status" value="1"/>
</dbReference>
<keyword evidence="1" id="KW-0479">Metal-binding</keyword>
<dbReference type="RefSeq" id="XP_003747532.2">
    <property type="nucleotide sequence ID" value="XM_003747484.2"/>
</dbReference>
<feature type="domain" description="C2H2-type" evidence="6">
    <location>
        <begin position="93"/>
        <end position="121"/>
    </location>
</feature>